<name>A0ABQ7HZL1_9MICR</name>
<accession>A0ABQ7HZL1</accession>
<dbReference type="EMBL" id="SBIQ01000066">
    <property type="protein sequence ID" value="KAF7683642.1"/>
    <property type="molecule type" value="Genomic_DNA"/>
</dbReference>
<keyword evidence="1" id="KW-0812">Transmembrane</keyword>
<feature type="transmembrane region" description="Helical" evidence="1">
    <location>
        <begin position="109"/>
        <end position="126"/>
    </location>
</feature>
<organism evidence="2 3">
    <name type="scientific">Astathelohania contejeani</name>
    <dbReference type="NCBI Taxonomy" id="164912"/>
    <lineage>
        <taxon>Eukaryota</taxon>
        <taxon>Fungi</taxon>
        <taxon>Fungi incertae sedis</taxon>
        <taxon>Microsporidia</taxon>
        <taxon>Astathelohaniidae</taxon>
        <taxon>Astathelohania</taxon>
    </lineage>
</organism>
<feature type="transmembrane region" description="Helical" evidence="1">
    <location>
        <begin position="40"/>
        <end position="57"/>
    </location>
</feature>
<gene>
    <name evidence="2" type="ORF">TCON_1153</name>
</gene>
<proteinExistence type="predicted"/>
<keyword evidence="1" id="KW-1133">Transmembrane helix</keyword>
<keyword evidence="3" id="KW-1185">Reference proteome</keyword>
<keyword evidence="1" id="KW-0472">Membrane</keyword>
<evidence type="ECO:0008006" key="4">
    <source>
        <dbReference type="Google" id="ProtNLM"/>
    </source>
</evidence>
<evidence type="ECO:0000313" key="3">
    <source>
        <dbReference type="Proteomes" id="UP001516464"/>
    </source>
</evidence>
<reference evidence="2 3" key="1">
    <citation type="submission" date="2019-01" db="EMBL/GenBank/DDBJ databases">
        <title>Genomes sequencing and comparative genomics of infectious freshwater microsporidia, Cucumispora dikerogammari and Thelohania contejeani.</title>
        <authorList>
            <person name="Cormier A."/>
            <person name="Giraud I."/>
            <person name="Wattier R."/>
            <person name="Teixeira M."/>
            <person name="Grandjean F."/>
            <person name="Rigaud T."/>
            <person name="Cordaux R."/>
        </authorList>
    </citation>
    <scope>NUCLEOTIDE SEQUENCE [LARGE SCALE GENOMIC DNA]</scope>
    <source>
        <strain evidence="2">T1</strain>
        <tissue evidence="2">Spores</tissue>
    </source>
</reference>
<protein>
    <recommendedName>
        <fullName evidence="4">DUF788 domain-containing protein</fullName>
    </recommendedName>
</protein>
<evidence type="ECO:0000313" key="2">
    <source>
        <dbReference type="EMBL" id="KAF7683642.1"/>
    </source>
</evidence>
<evidence type="ECO:0000256" key="1">
    <source>
        <dbReference type="SAM" id="Phobius"/>
    </source>
</evidence>
<sequence>MAKSSEKRIIYENKKYRLRLILTEIIINIIVLNIKPKIDAIFYIQLIPELLIAYYFIKISTPSFKKKNNKKILVSSGKSLRSKGIISMGYDFLYVNWAVRLFSLYSQNFYWLYLIIPISFIYEFIYKPYKKANKRNYY</sequence>
<dbReference type="Proteomes" id="UP001516464">
    <property type="component" value="Unassembled WGS sequence"/>
</dbReference>
<dbReference type="Pfam" id="PF05620">
    <property type="entry name" value="TMEM208_SND2"/>
    <property type="match status" value="1"/>
</dbReference>
<dbReference type="InterPro" id="IPR008506">
    <property type="entry name" value="SND2/TMEM208"/>
</dbReference>
<comment type="caution">
    <text evidence="2">The sequence shown here is derived from an EMBL/GenBank/DDBJ whole genome shotgun (WGS) entry which is preliminary data.</text>
</comment>